<keyword evidence="5 8" id="KW-0687">Ribonucleoprotein</keyword>
<evidence type="ECO:0000256" key="1">
    <source>
        <dbReference type="ARBA" id="ARBA00004604"/>
    </source>
</evidence>
<dbReference type="PIRSF" id="PIRSF017300">
    <property type="entry name" value="snoRNP_Mpp10"/>
    <property type="match status" value="1"/>
</dbReference>
<dbReference type="VEuPathDB" id="VectorBase:LLOJ003800"/>
<dbReference type="InterPro" id="IPR012173">
    <property type="entry name" value="Mpp10"/>
</dbReference>
<dbReference type="PANTHER" id="PTHR17039">
    <property type="entry name" value="U3 SMALL NUCLEOLAR RIBONUCLEOPROTEIN PROTEIN MPP10"/>
    <property type="match status" value="1"/>
</dbReference>
<evidence type="ECO:0000313" key="10">
    <source>
        <dbReference type="Proteomes" id="UP000092461"/>
    </source>
</evidence>
<dbReference type="PANTHER" id="PTHR17039:SF0">
    <property type="entry name" value="U3 SMALL NUCLEOLAR RIBONUCLEOPROTEIN PROTEIN MPP10"/>
    <property type="match status" value="1"/>
</dbReference>
<dbReference type="AlphaFoldDB" id="A0A1B0CH88"/>
<name>A0A1B0CH88_LUTLO</name>
<keyword evidence="2" id="KW-0690">Ribosome biogenesis</keyword>
<accession>A0A1B0CH88</accession>
<feature type="compositionally biased region" description="Basic and acidic residues" evidence="7">
    <location>
        <begin position="158"/>
        <end position="168"/>
    </location>
</feature>
<dbReference type="Pfam" id="PF04006">
    <property type="entry name" value="Mpp10"/>
    <property type="match status" value="1"/>
</dbReference>
<evidence type="ECO:0000256" key="2">
    <source>
        <dbReference type="ARBA" id="ARBA00022517"/>
    </source>
</evidence>
<keyword evidence="3" id="KW-0698">rRNA processing</keyword>
<reference evidence="10" key="1">
    <citation type="submission" date="2012-05" db="EMBL/GenBank/DDBJ databases">
        <title>Whole Genome Assembly of Lutzomyia longipalpis.</title>
        <authorList>
            <person name="Richards S."/>
            <person name="Qu C."/>
            <person name="Dillon R."/>
            <person name="Worley K."/>
            <person name="Scherer S."/>
            <person name="Batterton M."/>
            <person name="Taylor A."/>
            <person name="Hawes A."/>
            <person name="Hernandez B."/>
            <person name="Kovar C."/>
            <person name="Mandapat C."/>
            <person name="Pham C."/>
            <person name="Qu C."/>
            <person name="Jing C."/>
            <person name="Bess C."/>
            <person name="Bandaranaike D."/>
            <person name="Ngo D."/>
            <person name="Ongeri F."/>
            <person name="Arias F."/>
            <person name="Lara F."/>
            <person name="Weissenberger G."/>
            <person name="Kamau G."/>
            <person name="Han H."/>
            <person name="Shen H."/>
            <person name="Dinh H."/>
            <person name="Khalil I."/>
            <person name="Jones J."/>
            <person name="Shafer J."/>
            <person name="Jayaseelan J."/>
            <person name="Quiroz J."/>
            <person name="Blankenburg K."/>
            <person name="Nguyen L."/>
            <person name="Jackson L."/>
            <person name="Francisco L."/>
            <person name="Tang L.-Y."/>
            <person name="Pu L.-L."/>
            <person name="Perales L."/>
            <person name="Lorensuhewa L."/>
            <person name="Munidasa M."/>
            <person name="Coyle M."/>
            <person name="Taylor M."/>
            <person name="Puazo M."/>
            <person name="Firestine M."/>
            <person name="Scheel M."/>
            <person name="Javaid M."/>
            <person name="Wang M."/>
            <person name="Li M."/>
            <person name="Tabassum N."/>
            <person name="Saada N."/>
            <person name="Osuji N."/>
            <person name="Aqrawi P."/>
            <person name="Fu Q."/>
            <person name="Thornton R."/>
            <person name="Raj R."/>
            <person name="Goodspeed R."/>
            <person name="Mata R."/>
            <person name="Najjar R."/>
            <person name="Gubbala S."/>
            <person name="Lee S."/>
            <person name="Denson S."/>
            <person name="Patil S."/>
            <person name="Macmil S."/>
            <person name="Qi S."/>
            <person name="Matskevitch T."/>
            <person name="Palculict T."/>
            <person name="Mathew T."/>
            <person name="Vee V."/>
            <person name="Velamala V."/>
            <person name="Korchina V."/>
            <person name="Cai W."/>
            <person name="Liu W."/>
            <person name="Dai W."/>
            <person name="Zou X."/>
            <person name="Zhu Y."/>
            <person name="Zhang Y."/>
            <person name="Wu Y.-Q."/>
            <person name="Xin Y."/>
            <person name="Nazarath L."/>
            <person name="Kovar C."/>
            <person name="Han Y."/>
            <person name="Muzny D."/>
            <person name="Gibbs R."/>
        </authorList>
    </citation>
    <scope>NUCLEOTIDE SEQUENCE [LARGE SCALE GENOMIC DNA]</scope>
    <source>
        <strain evidence="10">Jacobina</strain>
    </source>
</reference>
<keyword evidence="10" id="KW-1185">Reference proteome</keyword>
<reference evidence="9" key="3">
    <citation type="submission" date="2020-05" db="UniProtKB">
        <authorList>
            <consortium name="EnsemblMetazoa"/>
        </authorList>
    </citation>
    <scope>IDENTIFICATION</scope>
    <source>
        <strain evidence="9">Jacobina</strain>
    </source>
</reference>
<dbReference type="Proteomes" id="UP000092461">
    <property type="component" value="Unassembled WGS sequence"/>
</dbReference>
<evidence type="ECO:0000256" key="6">
    <source>
        <dbReference type="ARBA" id="ARBA00029455"/>
    </source>
</evidence>
<dbReference type="GO" id="GO:0005732">
    <property type="term" value="C:sno(s)RNA-containing ribonucleoprotein complex"/>
    <property type="evidence" value="ECO:0007669"/>
    <property type="project" value="InterPro"/>
</dbReference>
<keyword evidence="4" id="KW-0539">Nucleus</keyword>
<evidence type="ECO:0000256" key="4">
    <source>
        <dbReference type="ARBA" id="ARBA00023242"/>
    </source>
</evidence>
<evidence type="ECO:0000256" key="7">
    <source>
        <dbReference type="SAM" id="MobiDB-lite"/>
    </source>
</evidence>
<dbReference type="GO" id="GO:0034457">
    <property type="term" value="C:Mpp10 complex"/>
    <property type="evidence" value="ECO:0007669"/>
    <property type="project" value="InterPro"/>
</dbReference>
<comment type="subcellular location">
    <subcellularLocation>
        <location evidence="1">Nucleus</location>
        <location evidence="1">Nucleolus</location>
    </subcellularLocation>
</comment>
<evidence type="ECO:0000256" key="3">
    <source>
        <dbReference type="ARBA" id="ARBA00022552"/>
    </source>
</evidence>
<dbReference type="EMBL" id="AJWK01012111">
    <property type="status" value="NOT_ANNOTATED_CDS"/>
    <property type="molecule type" value="Genomic_DNA"/>
</dbReference>
<feature type="compositionally biased region" description="Acidic residues" evidence="7">
    <location>
        <begin position="78"/>
        <end position="124"/>
    </location>
</feature>
<comment type="similarity">
    <text evidence="6">Belongs to the MPP10 family.</text>
</comment>
<dbReference type="GO" id="GO:0032040">
    <property type="term" value="C:small-subunit processome"/>
    <property type="evidence" value="ECO:0007669"/>
    <property type="project" value="TreeGrafter"/>
</dbReference>
<protein>
    <submittedName>
        <fullName evidence="8">Putative u3 small nucleolar ribonucleoprotein snornp subunit</fullName>
    </submittedName>
</protein>
<sequence length="407" mass="46404">MELKKAKQQDYDKLVEAAKDLTDFAIGQEKSGLISLVVDNLDQEQIFQQIEINNEAVLPEFVEVCGRLLRKSLAYNVEEEEELENGQDEEEDIEGEEQDGEEAEDEESELDGEEAEDEGSEQDEEKAFLEDSKSFLNDEEDSGSEEDDAEEGEESQEVSDKLKEKISEMEEEALQGRSWQMKGEITGAKREKNALLEEVLEFDLGARPQPQITEKTSKSLEDIILQRIQSKCYDNVVRKVRVDTEQRFSKELVLDHTKSSVPLSELYEKSYMKQVSGDKNAEEEDKQAPQKKEITKMLNTLFGKLDALSNFYHTLNRDGKELKIISSDPVTAEDCLVPESANDAQLMAPPEDTVEGKKKKKRKIFNKPDAPVGKFKRLKEEKVKKRKITDLIPLEDALKATKKKKVK</sequence>
<dbReference type="EnsemblMetazoa" id="LLOJ003800-RA">
    <property type="protein sequence ID" value="LLOJ003800-PA"/>
    <property type="gene ID" value="LLOJ003800"/>
</dbReference>
<dbReference type="VEuPathDB" id="VectorBase:LLONM1_010394"/>
<organism evidence="9 10">
    <name type="scientific">Lutzomyia longipalpis</name>
    <name type="common">Sand fly</name>
    <dbReference type="NCBI Taxonomy" id="7200"/>
    <lineage>
        <taxon>Eukaryota</taxon>
        <taxon>Metazoa</taxon>
        <taxon>Ecdysozoa</taxon>
        <taxon>Arthropoda</taxon>
        <taxon>Hexapoda</taxon>
        <taxon>Insecta</taxon>
        <taxon>Pterygota</taxon>
        <taxon>Neoptera</taxon>
        <taxon>Endopterygota</taxon>
        <taxon>Diptera</taxon>
        <taxon>Nematocera</taxon>
        <taxon>Psychodoidea</taxon>
        <taxon>Psychodidae</taxon>
        <taxon>Lutzomyia</taxon>
        <taxon>Lutzomyia</taxon>
    </lineage>
</organism>
<feature type="region of interest" description="Disordered" evidence="7">
    <location>
        <begin position="78"/>
        <end position="180"/>
    </location>
</feature>
<evidence type="ECO:0000256" key="5">
    <source>
        <dbReference type="ARBA" id="ARBA00023274"/>
    </source>
</evidence>
<reference evidence="8" key="2">
    <citation type="journal article" date="2020" name="BMC">
        <title>Leishmania infection induces a limited differential gene expression in the sand fly midgut.</title>
        <authorList>
            <person name="Coutinho-Abreu I.V."/>
            <person name="Serafim T.D."/>
            <person name="Meneses C."/>
            <person name="Kamhawi S."/>
            <person name="Oliveira F."/>
            <person name="Valenzuela J.G."/>
        </authorList>
    </citation>
    <scope>NUCLEOTIDE SEQUENCE</scope>
    <source>
        <strain evidence="8">Jacobina</strain>
        <tissue evidence="8">Midgut</tissue>
    </source>
</reference>
<evidence type="ECO:0000313" key="8">
    <source>
        <dbReference type="EMBL" id="MBC1178413.1"/>
    </source>
</evidence>
<dbReference type="EMBL" id="GITU01009710">
    <property type="protein sequence ID" value="MBC1178413.1"/>
    <property type="molecule type" value="Transcribed_RNA"/>
</dbReference>
<proteinExistence type="inferred from homology"/>
<evidence type="ECO:0000313" key="9">
    <source>
        <dbReference type="EnsemblMetazoa" id="LLOJ003800-PA"/>
    </source>
</evidence>
<feature type="compositionally biased region" description="Acidic residues" evidence="7">
    <location>
        <begin position="137"/>
        <end position="157"/>
    </location>
</feature>
<dbReference type="GO" id="GO:0006364">
    <property type="term" value="P:rRNA processing"/>
    <property type="evidence" value="ECO:0007669"/>
    <property type="project" value="UniProtKB-KW"/>
</dbReference>